<dbReference type="Gene3D" id="3.40.30.10">
    <property type="entry name" value="Glutaredoxin"/>
    <property type="match status" value="1"/>
</dbReference>
<dbReference type="Proteomes" id="UP000027138">
    <property type="component" value="Unassembled WGS sequence"/>
</dbReference>
<dbReference type="InterPro" id="IPR010987">
    <property type="entry name" value="Glutathione-S-Trfase_C-like"/>
</dbReference>
<dbReference type="InterPro" id="IPR004046">
    <property type="entry name" value="GST_C"/>
</dbReference>
<dbReference type="SFLD" id="SFLDG01152">
    <property type="entry name" value="Main.3:_Omega-_and_Tau-like"/>
    <property type="match status" value="1"/>
</dbReference>
<dbReference type="Pfam" id="PF02798">
    <property type="entry name" value="GST_N"/>
    <property type="match status" value="1"/>
</dbReference>
<evidence type="ECO:0000256" key="3">
    <source>
        <dbReference type="ARBA" id="ARBA00047960"/>
    </source>
</evidence>
<gene>
    <name evidence="7" type="ORF">JCGZ_02611</name>
</gene>
<dbReference type="AlphaFoldDB" id="A0A067KTP1"/>
<feature type="domain" description="GST C-terminal" evidence="6">
    <location>
        <begin position="87"/>
        <end position="210"/>
    </location>
</feature>
<evidence type="ECO:0000259" key="5">
    <source>
        <dbReference type="PROSITE" id="PS50404"/>
    </source>
</evidence>
<keyword evidence="8" id="KW-1185">Reference proteome</keyword>
<dbReference type="FunFam" id="3.40.30.10:FF:000014">
    <property type="entry name" value="Tau class glutathione S-transferase"/>
    <property type="match status" value="1"/>
</dbReference>
<dbReference type="STRING" id="180498.A0A067KTP1"/>
<dbReference type="InterPro" id="IPR045074">
    <property type="entry name" value="GST_C_Tau"/>
</dbReference>
<keyword evidence="2" id="KW-0808">Transferase</keyword>
<dbReference type="PROSITE" id="PS50405">
    <property type="entry name" value="GST_CTER"/>
    <property type="match status" value="1"/>
</dbReference>
<dbReference type="Gene3D" id="1.20.1050.10">
    <property type="match status" value="1"/>
</dbReference>
<dbReference type="InterPro" id="IPR036282">
    <property type="entry name" value="Glutathione-S-Trfase_C_sf"/>
</dbReference>
<dbReference type="InterPro" id="IPR045073">
    <property type="entry name" value="Omega/Tau-like"/>
</dbReference>
<dbReference type="PROSITE" id="PS50404">
    <property type="entry name" value="GST_NTER"/>
    <property type="match status" value="1"/>
</dbReference>
<dbReference type="SFLD" id="SFLDS00019">
    <property type="entry name" value="Glutathione_Transferase_(cytos"/>
    <property type="match status" value="1"/>
</dbReference>
<reference evidence="7 8" key="1">
    <citation type="journal article" date="2014" name="PLoS ONE">
        <title>Global Analysis of Gene Expression Profiles in Physic Nut (Jatropha curcas L.) Seedlings Exposed to Salt Stress.</title>
        <authorList>
            <person name="Zhang L."/>
            <person name="Zhang C."/>
            <person name="Wu P."/>
            <person name="Chen Y."/>
            <person name="Li M."/>
            <person name="Jiang H."/>
            <person name="Wu G."/>
        </authorList>
    </citation>
    <scope>NUCLEOTIDE SEQUENCE [LARGE SCALE GENOMIC DNA]</scope>
    <source>
        <strain evidence="8">cv. GZQX0401</strain>
        <tissue evidence="7">Young leaves</tissue>
    </source>
</reference>
<evidence type="ECO:0000313" key="8">
    <source>
        <dbReference type="Proteomes" id="UP000027138"/>
    </source>
</evidence>
<proteinExistence type="inferred from homology"/>
<feature type="domain" description="GST N-terminal" evidence="5">
    <location>
        <begin position="3"/>
        <end position="82"/>
    </location>
</feature>
<comment type="catalytic activity">
    <reaction evidence="3">
        <text>RX + glutathione = an S-substituted glutathione + a halide anion + H(+)</text>
        <dbReference type="Rhea" id="RHEA:16437"/>
        <dbReference type="ChEBI" id="CHEBI:15378"/>
        <dbReference type="ChEBI" id="CHEBI:16042"/>
        <dbReference type="ChEBI" id="CHEBI:17792"/>
        <dbReference type="ChEBI" id="CHEBI:57925"/>
        <dbReference type="ChEBI" id="CHEBI:90779"/>
        <dbReference type="EC" id="2.5.1.18"/>
    </reaction>
</comment>
<dbReference type="EC" id="2.5.1.18" evidence="1"/>
<dbReference type="CDD" id="cd03058">
    <property type="entry name" value="GST_N_Tau"/>
    <property type="match status" value="1"/>
</dbReference>
<dbReference type="PANTHER" id="PTHR11260:SF729">
    <property type="entry name" value="GLUTATHIONE TRANSFERASE"/>
    <property type="match status" value="1"/>
</dbReference>
<dbReference type="GO" id="GO:0004364">
    <property type="term" value="F:glutathione transferase activity"/>
    <property type="evidence" value="ECO:0007669"/>
    <property type="project" value="UniProtKB-EC"/>
</dbReference>
<dbReference type="KEGG" id="jcu:105632520"/>
<dbReference type="PANTHER" id="PTHR11260">
    <property type="entry name" value="GLUTATHIONE S-TRANSFERASE, GST, SUPERFAMILY, GST DOMAIN CONTAINING"/>
    <property type="match status" value="1"/>
</dbReference>
<dbReference type="CDD" id="cd03185">
    <property type="entry name" value="GST_C_Tau"/>
    <property type="match status" value="1"/>
</dbReference>
<dbReference type="GO" id="GO:0005737">
    <property type="term" value="C:cytoplasm"/>
    <property type="evidence" value="ECO:0007669"/>
    <property type="project" value="TreeGrafter"/>
</dbReference>
<evidence type="ECO:0000256" key="2">
    <source>
        <dbReference type="ARBA" id="ARBA00022679"/>
    </source>
</evidence>
<dbReference type="EMBL" id="KK914347">
    <property type="protein sequence ID" value="KDP39591.1"/>
    <property type="molecule type" value="Genomic_DNA"/>
</dbReference>
<comment type="similarity">
    <text evidence="4">Belongs to the GST superfamily.</text>
</comment>
<dbReference type="InterPro" id="IPR004045">
    <property type="entry name" value="Glutathione_S-Trfase_N"/>
</dbReference>
<dbReference type="InterPro" id="IPR036249">
    <property type="entry name" value="Thioredoxin-like_sf"/>
</dbReference>
<dbReference type="OrthoDB" id="4951845at2759"/>
<sequence>MAGEVKLLKSWSSPFALRIVWALKLKGIQYDSIDEDMTNKSPLLLQYNPVHKKIPVFVHNGKPIAESFVILEYIDEMWKHYPLLPQDPHKRATARFLAKFGDEKVMKSLWAISITKGKEQEEASAKATENLKYLEEALTGKRFFGGEKIGFLDIALGWLANVVPVVEEIVGFKVIDKQGFPLLSTWMQEFKSTPEIKESLPPHDKLVTRFHTYIARK</sequence>
<accession>A0A067KTP1</accession>
<dbReference type="SUPFAM" id="SSF47616">
    <property type="entry name" value="GST C-terminal domain-like"/>
    <property type="match status" value="1"/>
</dbReference>
<dbReference type="GO" id="GO:0006749">
    <property type="term" value="P:glutathione metabolic process"/>
    <property type="evidence" value="ECO:0007669"/>
    <property type="project" value="InterPro"/>
</dbReference>
<name>A0A067KTP1_JATCU</name>
<dbReference type="Pfam" id="PF00043">
    <property type="entry name" value="GST_C"/>
    <property type="match status" value="1"/>
</dbReference>
<protein>
    <recommendedName>
        <fullName evidence="1">glutathione transferase</fullName>
        <ecNumber evidence="1">2.5.1.18</ecNumber>
    </recommendedName>
</protein>
<dbReference type="InterPro" id="IPR040079">
    <property type="entry name" value="Glutathione_S-Trfase"/>
</dbReference>
<dbReference type="SFLD" id="SFLDG00358">
    <property type="entry name" value="Main_(cytGST)"/>
    <property type="match status" value="1"/>
</dbReference>
<evidence type="ECO:0000313" key="7">
    <source>
        <dbReference type="EMBL" id="KDP39591.1"/>
    </source>
</evidence>
<evidence type="ECO:0000256" key="4">
    <source>
        <dbReference type="RuleBase" id="RU003494"/>
    </source>
</evidence>
<dbReference type="FunFam" id="1.20.1050.10:FF:000012">
    <property type="entry name" value="Tau class glutathione S-transferase"/>
    <property type="match status" value="1"/>
</dbReference>
<dbReference type="SUPFAM" id="SSF52833">
    <property type="entry name" value="Thioredoxin-like"/>
    <property type="match status" value="1"/>
</dbReference>
<evidence type="ECO:0000259" key="6">
    <source>
        <dbReference type="PROSITE" id="PS50405"/>
    </source>
</evidence>
<evidence type="ECO:0000256" key="1">
    <source>
        <dbReference type="ARBA" id="ARBA00012452"/>
    </source>
</evidence>
<organism evidence="7 8">
    <name type="scientific">Jatropha curcas</name>
    <name type="common">Barbados nut</name>
    <dbReference type="NCBI Taxonomy" id="180498"/>
    <lineage>
        <taxon>Eukaryota</taxon>
        <taxon>Viridiplantae</taxon>
        <taxon>Streptophyta</taxon>
        <taxon>Embryophyta</taxon>
        <taxon>Tracheophyta</taxon>
        <taxon>Spermatophyta</taxon>
        <taxon>Magnoliopsida</taxon>
        <taxon>eudicotyledons</taxon>
        <taxon>Gunneridae</taxon>
        <taxon>Pentapetalae</taxon>
        <taxon>rosids</taxon>
        <taxon>fabids</taxon>
        <taxon>Malpighiales</taxon>
        <taxon>Euphorbiaceae</taxon>
        <taxon>Crotonoideae</taxon>
        <taxon>Jatropheae</taxon>
        <taxon>Jatropha</taxon>
    </lineage>
</organism>